<reference evidence="1 2" key="1">
    <citation type="journal article" date="2018" name="Elife">
        <title>Discovery and characterization of a prevalent human gut bacterial enzyme sufficient for the inactivation of a family of plant toxins.</title>
        <authorList>
            <person name="Koppel N."/>
            <person name="Bisanz J.E."/>
            <person name="Pandelia M.E."/>
            <person name="Turnbaugh P.J."/>
            <person name="Balskus E.P."/>
        </authorList>
    </citation>
    <scope>NUCLEOTIDE SEQUENCE [LARGE SCALE GENOMIC DNA]</scope>
    <source>
        <strain evidence="1 2">3C</strain>
    </source>
</reference>
<comment type="caution">
    <text evidence="1">The sequence shown here is derived from an EMBL/GenBank/DDBJ whole genome shotgun (WGS) entry which is preliminary data.</text>
</comment>
<name>A0A369M6E1_9ACTN</name>
<sequence length="185" mass="20705">MDNVMTMPCTEFVGAVRHHAHFLEDEASRARLRRFRDAIRAEGVRAFLDREYPAGGDKALIVNVTAGRTCLVDGNAHLVALVMCDVGVTLARLVEESGRADFVRRWHDGWEEGSGQEAAYEVYLPLDADTSRIPEAYEGTDWFKDPSQPTKIMPATIAFDSPLFAERDRGRPLGETARLVLERLD</sequence>
<dbReference type="OrthoDB" id="3173895at2"/>
<dbReference type="AlphaFoldDB" id="A0A369M6E1"/>
<evidence type="ECO:0000313" key="2">
    <source>
        <dbReference type="Proteomes" id="UP000254000"/>
    </source>
</evidence>
<organism evidence="1 2">
    <name type="scientific">Gordonibacter pamelaeae</name>
    <dbReference type="NCBI Taxonomy" id="471189"/>
    <lineage>
        <taxon>Bacteria</taxon>
        <taxon>Bacillati</taxon>
        <taxon>Actinomycetota</taxon>
        <taxon>Coriobacteriia</taxon>
        <taxon>Eggerthellales</taxon>
        <taxon>Eggerthellaceae</taxon>
        <taxon>Gordonibacter</taxon>
    </lineage>
</organism>
<keyword evidence="2" id="KW-1185">Reference proteome</keyword>
<evidence type="ECO:0000313" key="1">
    <source>
        <dbReference type="EMBL" id="RDB66497.1"/>
    </source>
</evidence>
<dbReference type="GeneID" id="78359027"/>
<gene>
    <name evidence="1" type="ORF">C1877_04785</name>
</gene>
<accession>A0A369M6E1</accession>
<protein>
    <submittedName>
        <fullName evidence="1">Uncharacterized protein</fullName>
    </submittedName>
</protein>
<dbReference type="RefSeq" id="WP_114568517.1">
    <property type="nucleotide sequence ID" value="NZ_CABMMS010000002.1"/>
</dbReference>
<proteinExistence type="predicted"/>
<dbReference type="Proteomes" id="UP000254000">
    <property type="component" value="Unassembled WGS sequence"/>
</dbReference>
<dbReference type="EMBL" id="PPTS01000002">
    <property type="protein sequence ID" value="RDB66497.1"/>
    <property type="molecule type" value="Genomic_DNA"/>
</dbReference>